<evidence type="ECO:0000256" key="1">
    <source>
        <dbReference type="SAM" id="Phobius"/>
    </source>
</evidence>
<dbReference type="EMBL" id="CP054705">
    <property type="protein sequence ID" value="QQK76931.1"/>
    <property type="molecule type" value="Genomic_DNA"/>
</dbReference>
<dbReference type="AlphaFoldDB" id="A0A7T6Z5U4"/>
<dbReference type="KEGG" id="scia:HUG15_16045"/>
<dbReference type="RefSeq" id="WP_200124057.1">
    <property type="nucleotide sequence ID" value="NZ_CP054705.1"/>
</dbReference>
<dbReference type="Proteomes" id="UP000595823">
    <property type="component" value="Chromosome"/>
</dbReference>
<feature type="transmembrane region" description="Helical" evidence="1">
    <location>
        <begin position="5"/>
        <end position="22"/>
    </location>
</feature>
<accession>A0A7T6Z5U4</accession>
<evidence type="ECO:0000313" key="2">
    <source>
        <dbReference type="EMBL" id="QQK76931.1"/>
    </source>
</evidence>
<keyword evidence="1" id="KW-0812">Transmembrane</keyword>
<keyword evidence="3" id="KW-1185">Reference proteome</keyword>
<proteinExistence type="predicted"/>
<sequence length="56" mass="6351">MQNVIISILTILIGYILFLVSVLRLFPLVIAVPLFFASIIISVHFLNERGRFKGFS</sequence>
<feature type="transmembrane region" description="Helical" evidence="1">
    <location>
        <begin position="28"/>
        <end position="46"/>
    </location>
</feature>
<protein>
    <submittedName>
        <fullName evidence="2">Uncharacterized protein</fullName>
    </submittedName>
</protein>
<keyword evidence="1" id="KW-0472">Membrane</keyword>
<name>A0A7T6Z5U4_9BACI</name>
<keyword evidence="1" id="KW-1133">Transmembrane helix</keyword>
<reference evidence="2 3" key="1">
    <citation type="submission" date="2020-06" db="EMBL/GenBank/DDBJ databases">
        <title>Genomic analysis of Salicibibacter sp. NKC5-3.</title>
        <authorList>
            <person name="Oh Y.J."/>
        </authorList>
    </citation>
    <scope>NUCLEOTIDE SEQUENCE [LARGE SCALE GENOMIC DNA]</scope>
    <source>
        <strain evidence="2 3">NKC5-3</strain>
    </source>
</reference>
<evidence type="ECO:0000313" key="3">
    <source>
        <dbReference type="Proteomes" id="UP000595823"/>
    </source>
</evidence>
<organism evidence="2 3">
    <name type="scientific">Salicibibacter cibarius</name>
    <dbReference type="NCBI Taxonomy" id="2743000"/>
    <lineage>
        <taxon>Bacteria</taxon>
        <taxon>Bacillati</taxon>
        <taxon>Bacillota</taxon>
        <taxon>Bacilli</taxon>
        <taxon>Bacillales</taxon>
        <taxon>Bacillaceae</taxon>
        <taxon>Salicibibacter</taxon>
    </lineage>
</organism>
<gene>
    <name evidence="2" type="ORF">HUG15_16045</name>
</gene>